<gene>
    <name evidence="1" type="ORF">ENKNEFLB_03556</name>
</gene>
<proteinExistence type="predicted"/>
<dbReference type="EMBL" id="CP075371">
    <property type="protein sequence ID" value="QVT81148.1"/>
    <property type="molecule type" value="Genomic_DNA"/>
</dbReference>
<evidence type="ECO:0000313" key="2">
    <source>
        <dbReference type="Proteomes" id="UP000679307"/>
    </source>
</evidence>
<reference evidence="1 2" key="1">
    <citation type="submission" date="2021-05" db="EMBL/GenBank/DDBJ databases">
        <title>Complete genome of Nocardioides aquaticus KCTC 9944T isolated from meromictic and hypersaline Ekho Lake, Antarctica.</title>
        <authorList>
            <person name="Hwang K."/>
            <person name="Kim K.M."/>
            <person name="Choe H."/>
        </authorList>
    </citation>
    <scope>NUCLEOTIDE SEQUENCE [LARGE SCALE GENOMIC DNA]</scope>
    <source>
        <strain evidence="1 2">KCTC 9944</strain>
    </source>
</reference>
<keyword evidence="2" id="KW-1185">Reference proteome</keyword>
<dbReference type="Proteomes" id="UP000679307">
    <property type="component" value="Chromosome"/>
</dbReference>
<accession>A0ABX8EKU8</accession>
<organism evidence="1 2">
    <name type="scientific">Nocardioides aquaticus</name>
    <dbReference type="NCBI Taxonomy" id="160826"/>
    <lineage>
        <taxon>Bacteria</taxon>
        <taxon>Bacillati</taxon>
        <taxon>Actinomycetota</taxon>
        <taxon>Actinomycetes</taxon>
        <taxon>Propionibacteriales</taxon>
        <taxon>Nocardioidaceae</taxon>
        <taxon>Nocardioides</taxon>
    </lineage>
</organism>
<sequence>MTLEDCIQMVMQEGGHSRPESGPSGGMVDVLSRWELSGGLWRVLDLREDWIDIGLFTCGGAEQVSRVSGARTSVLRDFLSGRTSSED</sequence>
<protein>
    <submittedName>
        <fullName evidence="1">Uncharacterized protein</fullName>
    </submittedName>
</protein>
<name>A0ABX8EKU8_9ACTN</name>
<evidence type="ECO:0000313" key="1">
    <source>
        <dbReference type="EMBL" id="QVT81148.1"/>
    </source>
</evidence>